<name>A0A1Y2J2R6_TRAC3</name>
<evidence type="ECO:0000313" key="2">
    <source>
        <dbReference type="EMBL" id="OSD07627.1"/>
    </source>
</evidence>
<dbReference type="EMBL" id="KZ084088">
    <property type="protein sequence ID" value="OSD07627.1"/>
    <property type="molecule type" value="Genomic_DNA"/>
</dbReference>
<evidence type="ECO:0000313" key="3">
    <source>
        <dbReference type="Proteomes" id="UP000193067"/>
    </source>
</evidence>
<dbReference type="Proteomes" id="UP000193067">
    <property type="component" value="Unassembled WGS sequence"/>
</dbReference>
<gene>
    <name evidence="2" type="ORF">PYCCODRAFT_632784</name>
</gene>
<proteinExistence type="predicted"/>
<organism evidence="2 3">
    <name type="scientific">Trametes coccinea (strain BRFM310)</name>
    <name type="common">Pycnoporus coccineus</name>
    <dbReference type="NCBI Taxonomy" id="1353009"/>
    <lineage>
        <taxon>Eukaryota</taxon>
        <taxon>Fungi</taxon>
        <taxon>Dikarya</taxon>
        <taxon>Basidiomycota</taxon>
        <taxon>Agaricomycotina</taxon>
        <taxon>Agaricomycetes</taxon>
        <taxon>Polyporales</taxon>
        <taxon>Polyporaceae</taxon>
        <taxon>Trametes</taxon>
    </lineage>
</organism>
<feature type="region of interest" description="Disordered" evidence="1">
    <location>
        <begin position="234"/>
        <end position="263"/>
    </location>
</feature>
<evidence type="ECO:0000256" key="1">
    <source>
        <dbReference type="SAM" id="MobiDB-lite"/>
    </source>
</evidence>
<sequence length="309" mass="34391">MRAVYIRIDVRALAVRLSRARLRAFHDSTRSGPWRTFRPTWPPRRQRFSTSSCWVCRWEARMSSSVATVNTPSCTRPCAWVVQPRIQMTMSRSRDRLRLPNSQSIRTRRASYTEFTDGGALESAATSTPSSYGTRATRPWPLYYACPGSTSRYSISGAFIHVVGPLYSKYTEDGRYPSDASTSAVGFLLIGLLRRLRRAPLPSPHEIAGRLGTCIGTSFPGWNIVGKRSQSRACEQSSTFPRRTQPSSSDARRSHACSVEAGGPSPLYGRPRRRVLPARTLIVFHCGRAVRWASCARAGACWALADGRG</sequence>
<keyword evidence="3" id="KW-1185">Reference proteome</keyword>
<reference evidence="2 3" key="1">
    <citation type="journal article" date="2015" name="Biotechnol. Biofuels">
        <title>Enhanced degradation of softwood versus hardwood by the white-rot fungus Pycnoporus coccineus.</title>
        <authorList>
            <person name="Couturier M."/>
            <person name="Navarro D."/>
            <person name="Chevret D."/>
            <person name="Henrissat B."/>
            <person name="Piumi F."/>
            <person name="Ruiz-Duenas F.J."/>
            <person name="Martinez A.T."/>
            <person name="Grigoriev I.V."/>
            <person name="Riley R."/>
            <person name="Lipzen A."/>
            <person name="Berrin J.G."/>
            <person name="Master E.R."/>
            <person name="Rosso M.N."/>
        </authorList>
    </citation>
    <scope>NUCLEOTIDE SEQUENCE [LARGE SCALE GENOMIC DNA]</scope>
    <source>
        <strain evidence="2 3">BRFM310</strain>
    </source>
</reference>
<accession>A0A1Y2J2R6</accession>
<feature type="compositionally biased region" description="Polar residues" evidence="1">
    <location>
        <begin position="234"/>
        <end position="249"/>
    </location>
</feature>
<protein>
    <submittedName>
        <fullName evidence="2">Uncharacterized protein</fullName>
    </submittedName>
</protein>
<dbReference type="AlphaFoldDB" id="A0A1Y2J2R6"/>